<protein>
    <submittedName>
        <fullName evidence="2">Uncharacterized protein</fullName>
    </submittedName>
</protein>
<dbReference type="RefSeq" id="WP_185424808.1">
    <property type="nucleotide sequence ID" value="NZ_JAARRL010000004.1"/>
</dbReference>
<reference evidence="2 3" key="1">
    <citation type="submission" date="2020-03" db="EMBL/GenBank/DDBJ databases">
        <title>Soil Listeria distribution.</title>
        <authorList>
            <person name="Liao J."/>
            <person name="Wiedmann M."/>
        </authorList>
    </citation>
    <scope>NUCLEOTIDE SEQUENCE [LARGE SCALE GENOMIC DNA]</scope>
    <source>
        <strain evidence="2 3">FSL L7-1523</strain>
    </source>
</reference>
<feature type="signal peptide" evidence="1">
    <location>
        <begin position="1"/>
        <end position="21"/>
    </location>
</feature>
<evidence type="ECO:0000313" key="3">
    <source>
        <dbReference type="Proteomes" id="UP000564536"/>
    </source>
</evidence>
<name>A0A841Z573_9LIST</name>
<dbReference type="AlphaFoldDB" id="A0A841Z573"/>
<proteinExistence type="predicted"/>
<dbReference type="EMBL" id="JAARRL010000004">
    <property type="protein sequence ID" value="MBC1499802.1"/>
    <property type="molecule type" value="Genomic_DNA"/>
</dbReference>
<sequence length="217" mass="24401">MKKGYLAFLLVFGLLIAPVYAGATEVSEDDVEQNTNLGDVDWNQDEFVTEDGTHVETVTYDEMVQAIAKRDNVDESDVTKAITPETGSVRLLKASPYSYKHLTKEANIGGLWKPKIDVYVQMWSQGSFRQFNKVIDYNLVRSWMGVSKQFSGKFTVKFINKNNIYWSINGDFYDKGTTSTTTSVTLNVGSLGSINHTVSKASAAYKYVYVYGHFYAQ</sequence>
<evidence type="ECO:0000313" key="2">
    <source>
        <dbReference type="EMBL" id="MBC1499802.1"/>
    </source>
</evidence>
<organism evidence="2 3">
    <name type="scientific">Listeria weihenstephanensis</name>
    <dbReference type="NCBI Taxonomy" id="1006155"/>
    <lineage>
        <taxon>Bacteria</taxon>
        <taxon>Bacillati</taxon>
        <taxon>Bacillota</taxon>
        <taxon>Bacilli</taxon>
        <taxon>Bacillales</taxon>
        <taxon>Listeriaceae</taxon>
        <taxon>Listeria</taxon>
    </lineage>
</organism>
<keyword evidence="1" id="KW-0732">Signal</keyword>
<feature type="chain" id="PRO_5039650817" evidence="1">
    <location>
        <begin position="22"/>
        <end position="217"/>
    </location>
</feature>
<accession>A0A841Z573</accession>
<comment type="caution">
    <text evidence="2">The sequence shown here is derived from an EMBL/GenBank/DDBJ whole genome shotgun (WGS) entry which is preliminary data.</text>
</comment>
<evidence type="ECO:0000256" key="1">
    <source>
        <dbReference type="SAM" id="SignalP"/>
    </source>
</evidence>
<dbReference type="Proteomes" id="UP000564536">
    <property type="component" value="Unassembled WGS sequence"/>
</dbReference>
<gene>
    <name evidence="2" type="ORF">HB943_04235</name>
</gene>